<dbReference type="Gene3D" id="3.40.50.150">
    <property type="entry name" value="Vaccinia Virus protein VP39"/>
    <property type="match status" value="1"/>
</dbReference>
<keyword evidence="2" id="KW-1185">Reference proteome</keyword>
<dbReference type="InterPro" id="IPR029063">
    <property type="entry name" value="SAM-dependent_MTases_sf"/>
</dbReference>
<dbReference type="Proteomes" id="UP000017746">
    <property type="component" value="Chromosome"/>
</dbReference>
<dbReference type="PATRIC" id="fig|1246995.3.peg.7008"/>
<dbReference type="EMBL" id="CP006272">
    <property type="protein sequence ID" value="AGZ45184.1"/>
    <property type="molecule type" value="Genomic_DNA"/>
</dbReference>
<dbReference type="eggNOG" id="COG3315">
    <property type="taxonomic scope" value="Bacteria"/>
</dbReference>
<protein>
    <recommendedName>
        <fullName evidence="3">S-adenosyl methyltransferase</fullName>
    </recommendedName>
</protein>
<dbReference type="InterPro" id="IPR006764">
    <property type="entry name" value="SAM_dep_MeTrfase_SAV2177_type"/>
</dbReference>
<dbReference type="AlphaFoldDB" id="U5W7S7"/>
<name>U5W7S7_9ACTN</name>
<dbReference type="STRING" id="1246995.AFR_34640"/>
<dbReference type="SUPFAM" id="SSF53335">
    <property type="entry name" value="S-adenosyl-L-methionine-dependent methyltransferases"/>
    <property type="match status" value="1"/>
</dbReference>
<dbReference type="KEGG" id="afs:AFR_34640"/>
<evidence type="ECO:0000313" key="2">
    <source>
        <dbReference type="Proteomes" id="UP000017746"/>
    </source>
</evidence>
<reference evidence="1 2" key="1">
    <citation type="journal article" date="2014" name="J. Biotechnol.">
        <title>Complete genome sequence of the actinobacterium Actinoplanes friuliensis HAG 010964, producer of the lipopeptide antibiotic friulimycin.</title>
        <authorList>
            <person name="Ruckert C."/>
            <person name="Szczepanowski R."/>
            <person name="Albersmeier A."/>
            <person name="Goesmann A."/>
            <person name="Fischer N."/>
            <person name="Steinkamper A."/>
            <person name="Puhler A."/>
            <person name="Biener R."/>
            <person name="Schwartz D."/>
            <person name="Kalinowski J."/>
        </authorList>
    </citation>
    <scope>NUCLEOTIDE SEQUENCE [LARGE SCALE GENOMIC DNA]</scope>
    <source>
        <strain evidence="1 2">DSM 7358</strain>
    </source>
</reference>
<sequence>MLSTVTVPEGIDAGVPNAARMYDYYLGGKDNFAADRAAAEAVLAVAPEMREAARSGRALIKRVVEHLVRERGIRQFLDLGSGLPAAENVHEIARAIDPSVKVVYVDYDEVVCIHGRALLEERDHAIILQRDVTEPGTVLDDPALRGLLDLDQPVAVLMMFLLHLIPDAAKPHEVVATYRDALAPGSFLAISHAANDARPDFMARITAIYERANAPFTPRDKPGIEAFFGDFTLEPPGLVNVWPYTEVPPGMNPDLSRTGYGGVARKP</sequence>
<evidence type="ECO:0008006" key="3">
    <source>
        <dbReference type="Google" id="ProtNLM"/>
    </source>
</evidence>
<proteinExistence type="predicted"/>
<dbReference type="Pfam" id="PF04672">
    <property type="entry name" value="Methyltransf_19"/>
    <property type="match status" value="1"/>
</dbReference>
<gene>
    <name evidence="1" type="ORF">AFR_34640</name>
</gene>
<evidence type="ECO:0000313" key="1">
    <source>
        <dbReference type="EMBL" id="AGZ45184.1"/>
    </source>
</evidence>
<organism evidence="1 2">
    <name type="scientific">Actinoplanes friuliensis DSM 7358</name>
    <dbReference type="NCBI Taxonomy" id="1246995"/>
    <lineage>
        <taxon>Bacteria</taxon>
        <taxon>Bacillati</taxon>
        <taxon>Actinomycetota</taxon>
        <taxon>Actinomycetes</taxon>
        <taxon>Micromonosporales</taxon>
        <taxon>Micromonosporaceae</taxon>
        <taxon>Actinoplanes</taxon>
    </lineage>
</organism>
<dbReference type="OrthoDB" id="3216820at2"/>
<dbReference type="PIRSF" id="PIRSF017393">
    <property type="entry name" value="MTase_SAV2177"/>
    <property type="match status" value="1"/>
</dbReference>
<dbReference type="HOGENOM" id="CLU_067079_1_0_11"/>
<accession>U5W7S7</accession>